<accession>A0ABX1CR21</accession>
<evidence type="ECO:0000313" key="3">
    <source>
        <dbReference type="Proteomes" id="UP000732399"/>
    </source>
</evidence>
<dbReference type="Gene3D" id="3.40.50.2000">
    <property type="entry name" value="Glycogen Phosphorylase B"/>
    <property type="match status" value="2"/>
</dbReference>
<dbReference type="RefSeq" id="WP_168135955.1">
    <property type="nucleotide sequence ID" value="NZ_JAAVJH010000017.1"/>
</dbReference>
<organism evidence="2 3">
    <name type="scientific">Sphingomonas corticis</name>
    <dbReference type="NCBI Taxonomy" id="2722791"/>
    <lineage>
        <taxon>Bacteria</taxon>
        <taxon>Pseudomonadati</taxon>
        <taxon>Pseudomonadota</taxon>
        <taxon>Alphaproteobacteria</taxon>
        <taxon>Sphingomonadales</taxon>
        <taxon>Sphingomonadaceae</taxon>
        <taxon>Sphingomonas</taxon>
    </lineage>
</organism>
<dbReference type="SUPFAM" id="SSF53756">
    <property type="entry name" value="UDP-Glycosyltransferase/glycogen phosphorylase"/>
    <property type="match status" value="1"/>
</dbReference>
<protein>
    <submittedName>
        <fullName evidence="2">Glycosyltransferase family 1 protein</fullName>
    </submittedName>
</protein>
<dbReference type="Proteomes" id="UP000732399">
    <property type="component" value="Unassembled WGS sequence"/>
</dbReference>
<feature type="domain" description="Glycosyltransferase subfamily 4-like N-terminal" evidence="1">
    <location>
        <begin position="14"/>
        <end position="163"/>
    </location>
</feature>
<dbReference type="InterPro" id="IPR028098">
    <property type="entry name" value="Glyco_trans_4-like_N"/>
</dbReference>
<dbReference type="PANTHER" id="PTHR45947:SF3">
    <property type="entry name" value="SULFOQUINOVOSYL TRANSFERASE SQD2"/>
    <property type="match status" value="1"/>
</dbReference>
<evidence type="ECO:0000313" key="2">
    <source>
        <dbReference type="EMBL" id="NJR80400.1"/>
    </source>
</evidence>
<dbReference type="Pfam" id="PF13692">
    <property type="entry name" value="Glyco_trans_1_4"/>
    <property type="match status" value="1"/>
</dbReference>
<name>A0ABX1CR21_9SPHN</name>
<proteinExistence type="predicted"/>
<sequence>MRIAIVTDAWAPQVNGVVRTLTATRAALVAMGHEVMVVSPDLFRSVPCPTYPEIRLALAPRGVGQRLAAFAPDAIHLSTEGPLCLAARHWCLTRGLPFTTAYHTQFPDYVAARTGLRPEWVWSYIRWFHRPAAAVLAATPSVEATLRAHGIAQVRRWGRGVDRALFRTTGPRDAAMAALPGPVLLHVGRVAVEKNIAAFLSLDVSGTKVVVGDGPARAALAARFPGALFLGQRGGEALAACYRAADALVFPSLTDTFGLVMAEAMACGTPVAAFPVAGPLDVLAGGGGAMNADLARAVSAALALDRAAVARRGARFDWTAAACQFLAALAPLPPDRLAA</sequence>
<dbReference type="InterPro" id="IPR050194">
    <property type="entry name" value="Glycosyltransferase_grp1"/>
</dbReference>
<dbReference type="PANTHER" id="PTHR45947">
    <property type="entry name" value="SULFOQUINOVOSYL TRANSFERASE SQD2"/>
    <property type="match status" value="1"/>
</dbReference>
<comment type="caution">
    <text evidence="2">The sequence shown here is derived from an EMBL/GenBank/DDBJ whole genome shotgun (WGS) entry which is preliminary data.</text>
</comment>
<evidence type="ECO:0000259" key="1">
    <source>
        <dbReference type="Pfam" id="PF13439"/>
    </source>
</evidence>
<dbReference type="CDD" id="cd03814">
    <property type="entry name" value="GT4-like"/>
    <property type="match status" value="1"/>
</dbReference>
<dbReference type="EMBL" id="JAAVJH010000017">
    <property type="protein sequence ID" value="NJR80400.1"/>
    <property type="molecule type" value="Genomic_DNA"/>
</dbReference>
<reference evidence="2 3" key="1">
    <citation type="submission" date="2020-03" db="EMBL/GenBank/DDBJ databases">
        <authorList>
            <person name="Wang L."/>
            <person name="He N."/>
            <person name="Li Y."/>
            <person name="Fang Y."/>
            <person name="Zhang F."/>
        </authorList>
    </citation>
    <scope>NUCLEOTIDE SEQUENCE [LARGE SCALE GENOMIC DNA]</scope>
    <source>
        <strain evidence="2 3">36D10-4-7</strain>
    </source>
</reference>
<keyword evidence="3" id="KW-1185">Reference proteome</keyword>
<dbReference type="Pfam" id="PF13439">
    <property type="entry name" value="Glyco_transf_4"/>
    <property type="match status" value="1"/>
</dbReference>
<gene>
    <name evidence="2" type="ORF">HBH26_17610</name>
</gene>